<feature type="domain" description="Resolvase/invertase-type recombinase catalytic" evidence="2">
    <location>
        <begin position="28"/>
        <end position="175"/>
    </location>
</feature>
<comment type="caution">
    <text evidence="4">The sequence shown here is derived from an EMBL/GenBank/DDBJ whole genome shotgun (WGS) entry which is preliminary data.</text>
</comment>
<dbReference type="PROSITE" id="PS51737">
    <property type="entry name" value="RECOMBINASE_DNA_BIND"/>
    <property type="match status" value="1"/>
</dbReference>
<sequence length="449" mass="51798">MEVNMAQNEAVLETPEGTREAPQAEVGRYCLYARKSSESDERQALSIDSQIKEMMAIAERDGIEVVETIRESHSAKDSGQRPEFMELLRRIREQEFNGILTWAPDRLSRNAGDLGDLVDMMDQGLLKHIKTPSQIFRNSPNEKFLLMILCSQAKLENDNRGINVKRGMKNKCDMGWMPCLPPLGYLNDKANHTIIVDAERAPFIKEAFNKVAEEGYTGRALWSWFNKETEFTTRAGKKMALSMVHNMLRNHFYYGQFMHGGVMHQGKHEPLITKELFDKVREAMQKGPRGRYGEKMFAFTRMITCGRCELGITAEEKVKKLKNGEGRRHVYYHCSGFGKYRCKEGWMREADLIEQFVELIDGMDINRIGMREKLQEEIERYNRFTTGVLGMNPDTSPIPRVDLKMYAKYILRDGSPEEKREILKNIKNKVVLHDGKLSLQNTPELIEPI</sequence>
<dbReference type="Pfam" id="PF00239">
    <property type="entry name" value="Resolvase"/>
    <property type="match status" value="1"/>
</dbReference>
<dbReference type="GO" id="GO:0000150">
    <property type="term" value="F:DNA strand exchange activity"/>
    <property type="evidence" value="ECO:0007669"/>
    <property type="project" value="InterPro"/>
</dbReference>
<name>A0A1F4NPQ1_UNCK3</name>
<evidence type="ECO:0000313" key="4">
    <source>
        <dbReference type="EMBL" id="OGB73346.1"/>
    </source>
</evidence>
<accession>A0A1F4NPQ1</accession>
<dbReference type="Proteomes" id="UP000178085">
    <property type="component" value="Unassembled WGS sequence"/>
</dbReference>
<dbReference type="GO" id="GO:0003677">
    <property type="term" value="F:DNA binding"/>
    <property type="evidence" value="ECO:0007669"/>
    <property type="project" value="InterPro"/>
</dbReference>
<dbReference type="PROSITE" id="PS51736">
    <property type="entry name" value="RECOMBINASES_3"/>
    <property type="match status" value="1"/>
</dbReference>
<dbReference type="CDD" id="cd00338">
    <property type="entry name" value="Ser_Recombinase"/>
    <property type="match status" value="1"/>
</dbReference>
<dbReference type="InterPro" id="IPR038109">
    <property type="entry name" value="DNA_bind_recomb_sf"/>
</dbReference>
<dbReference type="EMBL" id="METD01000001">
    <property type="protein sequence ID" value="OGB73346.1"/>
    <property type="molecule type" value="Genomic_DNA"/>
</dbReference>
<feature type="domain" description="Recombinase" evidence="3">
    <location>
        <begin position="182"/>
        <end position="290"/>
    </location>
</feature>
<dbReference type="InterPro" id="IPR050639">
    <property type="entry name" value="SSR_resolvase"/>
</dbReference>
<dbReference type="InterPro" id="IPR006119">
    <property type="entry name" value="Resolv_N"/>
</dbReference>
<dbReference type="Pfam" id="PF07508">
    <property type="entry name" value="Recombinase"/>
    <property type="match status" value="1"/>
</dbReference>
<dbReference type="Gene3D" id="3.90.1750.20">
    <property type="entry name" value="Putative Large Serine Recombinase, Chain B, Domain 2"/>
    <property type="match status" value="1"/>
</dbReference>
<evidence type="ECO:0000313" key="5">
    <source>
        <dbReference type="Proteomes" id="UP000178085"/>
    </source>
</evidence>
<evidence type="ECO:0000259" key="2">
    <source>
        <dbReference type="PROSITE" id="PS51736"/>
    </source>
</evidence>
<proteinExistence type="predicted"/>
<reference evidence="4 5" key="1">
    <citation type="journal article" date="2016" name="Nat. Commun.">
        <title>Thousands of microbial genomes shed light on interconnected biogeochemical processes in an aquifer system.</title>
        <authorList>
            <person name="Anantharaman K."/>
            <person name="Brown C.T."/>
            <person name="Hug L.A."/>
            <person name="Sharon I."/>
            <person name="Castelle C.J."/>
            <person name="Probst A.J."/>
            <person name="Thomas B.C."/>
            <person name="Singh A."/>
            <person name="Wilkins M.J."/>
            <person name="Karaoz U."/>
            <person name="Brodie E.L."/>
            <person name="Williams K.H."/>
            <person name="Hubbard S.S."/>
            <person name="Banfield J.F."/>
        </authorList>
    </citation>
    <scope>NUCLEOTIDE SEQUENCE [LARGE SCALE GENOMIC DNA]</scope>
</reference>
<dbReference type="SUPFAM" id="SSF53041">
    <property type="entry name" value="Resolvase-like"/>
    <property type="match status" value="1"/>
</dbReference>
<evidence type="ECO:0000256" key="1">
    <source>
        <dbReference type="SAM" id="MobiDB-lite"/>
    </source>
</evidence>
<evidence type="ECO:0000259" key="3">
    <source>
        <dbReference type="PROSITE" id="PS51737"/>
    </source>
</evidence>
<evidence type="ECO:0008006" key="6">
    <source>
        <dbReference type="Google" id="ProtNLM"/>
    </source>
</evidence>
<dbReference type="PANTHER" id="PTHR30461:SF23">
    <property type="entry name" value="DNA RECOMBINASE-RELATED"/>
    <property type="match status" value="1"/>
</dbReference>
<dbReference type="InterPro" id="IPR036162">
    <property type="entry name" value="Resolvase-like_N_sf"/>
</dbReference>
<protein>
    <recommendedName>
        <fullName evidence="6">Resolvase/invertase-type recombinase catalytic domain-containing protein</fullName>
    </recommendedName>
</protein>
<dbReference type="PANTHER" id="PTHR30461">
    <property type="entry name" value="DNA-INVERTASE FROM LAMBDOID PROPHAGE"/>
    <property type="match status" value="1"/>
</dbReference>
<dbReference type="AlphaFoldDB" id="A0A1F4NPQ1"/>
<gene>
    <name evidence="4" type="ORF">A3K51_00495</name>
</gene>
<feature type="region of interest" description="Disordered" evidence="1">
    <location>
        <begin position="1"/>
        <end position="20"/>
    </location>
</feature>
<dbReference type="Gene3D" id="3.40.50.1390">
    <property type="entry name" value="Resolvase, N-terminal catalytic domain"/>
    <property type="match status" value="1"/>
</dbReference>
<dbReference type="InterPro" id="IPR011109">
    <property type="entry name" value="DNA_bind_recombinase_dom"/>
</dbReference>
<dbReference type="SMART" id="SM00857">
    <property type="entry name" value="Resolvase"/>
    <property type="match status" value="1"/>
</dbReference>
<organism evidence="4 5">
    <name type="scientific">candidate division Kazan bacterium RIFCSPLOWO2_01_FULL_45_19</name>
    <dbReference type="NCBI Taxonomy" id="1798538"/>
    <lineage>
        <taxon>Bacteria</taxon>
        <taxon>Bacteria division Kazan-3B-28</taxon>
    </lineage>
</organism>